<gene>
    <name evidence="2" type="ORF">LEP1GSC062_1315</name>
</gene>
<protein>
    <submittedName>
        <fullName evidence="2">Uncharacterized protein</fullName>
    </submittedName>
</protein>
<organism evidence="2 3">
    <name type="scientific">Leptospira alexanderi serovar Manhao 3 str. L 60</name>
    <dbReference type="NCBI Taxonomy" id="1049759"/>
    <lineage>
        <taxon>Bacteria</taxon>
        <taxon>Pseudomonadati</taxon>
        <taxon>Spirochaetota</taxon>
        <taxon>Spirochaetia</taxon>
        <taxon>Leptospirales</taxon>
        <taxon>Leptospiraceae</taxon>
        <taxon>Leptospira</taxon>
    </lineage>
</organism>
<feature type="compositionally biased region" description="Polar residues" evidence="1">
    <location>
        <begin position="1"/>
        <end position="10"/>
    </location>
</feature>
<dbReference type="EMBL" id="AHMT02000052">
    <property type="protein sequence ID" value="EQA61192.1"/>
    <property type="molecule type" value="Genomic_DNA"/>
</dbReference>
<proteinExistence type="predicted"/>
<evidence type="ECO:0000313" key="3">
    <source>
        <dbReference type="Proteomes" id="UP000018747"/>
    </source>
</evidence>
<evidence type="ECO:0000313" key="2">
    <source>
        <dbReference type="EMBL" id="EQA61192.1"/>
    </source>
</evidence>
<name>V6HW71_9LEPT</name>
<comment type="caution">
    <text evidence="2">The sequence shown here is derived from an EMBL/GenBank/DDBJ whole genome shotgun (WGS) entry which is preliminary data.</text>
</comment>
<sequence length="57" mass="6171">MCLSASSIRNTQKEGDSEEGTLTEASSIASPGQSQNWKILIHKKNAKESCQGILFNC</sequence>
<reference evidence="2" key="1">
    <citation type="submission" date="2013-05" db="EMBL/GenBank/DDBJ databases">
        <authorList>
            <person name="Harkins D.M."/>
            <person name="Durkin A.S."/>
            <person name="Brinkac L.M."/>
            <person name="Haft D.H."/>
            <person name="Selengut J.D."/>
            <person name="Sanka R."/>
            <person name="DePew J."/>
            <person name="Purushe J."/>
            <person name="Hartskeerl R.A."/>
            <person name="Ahmed A."/>
            <person name="van der Linden H."/>
            <person name="Goris M.G.A."/>
            <person name="Vinetz J.M."/>
            <person name="Sutton G.G."/>
            <person name="Nierman W.C."/>
            <person name="Fouts D.E."/>
        </authorList>
    </citation>
    <scope>NUCLEOTIDE SEQUENCE [LARGE SCALE GENOMIC DNA]</scope>
    <source>
        <strain evidence="2">L 60</strain>
    </source>
</reference>
<feature type="region of interest" description="Disordered" evidence="1">
    <location>
        <begin position="1"/>
        <end position="32"/>
    </location>
</feature>
<keyword evidence="3" id="KW-1185">Reference proteome</keyword>
<evidence type="ECO:0000256" key="1">
    <source>
        <dbReference type="SAM" id="MobiDB-lite"/>
    </source>
</evidence>
<dbReference type="AlphaFoldDB" id="V6HW71"/>
<feature type="compositionally biased region" description="Polar residues" evidence="1">
    <location>
        <begin position="23"/>
        <end position="32"/>
    </location>
</feature>
<dbReference type="Proteomes" id="UP000018747">
    <property type="component" value="Unassembled WGS sequence"/>
</dbReference>
<accession>V6HW71</accession>